<evidence type="ECO:0000313" key="17">
    <source>
        <dbReference type="Proteomes" id="UP000727857"/>
    </source>
</evidence>
<dbReference type="PANTHER" id="PTHR42918">
    <property type="entry name" value="LYSYL-TRNA SYNTHETASE"/>
    <property type="match status" value="1"/>
</dbReference>
<feature type="non-terminal residue" evidence="16">
    <location>
        <position position="1"/>
    </location>
</feature>
<accession>A0A940DH64</accession>
<reference evidence="16" key="1">
    <citation type="submission" date="2020-10" db="EMBL/GenBank/DDBJ databases">
        <authorList>
            <person name="Gilroy R."/>
        </authorList>
    </citation>
    <scope>NUCLEOTIDE SEQUENCE</scope>
    <source>
        <strain evidence="16">517</strain>
    </source>
</reference>
<dbReference type="FunFam" id="3.30.930.10:FF:000001">
    <property type="entry name" value="Lysine--tRNA ligase"/>
    <property type="match status" value="1"/>
</dbReference>
<proteinExistence type="inferred from homology"/>
<evidence type="ECO:0000256" key="10">
    <source>
        <dbReference type="ARBA" id="ARBA00022842"/>
    </source>
</evidence>
<feature type="domain" description="Aminoacyl-transfer RNA synthetases class-II family profile" evidence="15">
    <location>
        <begin position="126"/>
        <end position="441"/>
    </location>
</feature>
<keyword evidence="8" id="KW-0547">Nucleotide-binding</keyword>
<evidence type="ECO:0000256" key="9">
    <source>
        <dbReference type="ARBA" id="ARBA00022840"/>
    </source>
</evidence>
<dbReference type="InterPro" id="IPR045864">
    <property type="entry name" value="aa-tRNA-synth_II/BPL/LPL"/>
</dbReference>
<evidence type="ECO:0000259" key="15">
    <source>
        <dbReference type="PROSITE" id="PS50862"/>
    </source>
</evidence>
<keyword evidence="11" id="KW-0648">Protein biosynthesis</keyword>
<comment type="subcellular location">
    <subcellularLocation>
        <location evidence="1">Cytoplasm</location>
    </subcellularLocation>
</comment>
<evidence type="ECO:0000256" key="14">
    <source>
        <dbReference type="RuleBase" id="RU000336"/>
    </source>
</evidence>
<reference evidence="16" key="2">
    <citation type="journal article" date="2021" name="PeerJ">
        <title>Extensive microbial diversity within the chicken gut microbiome revealed by metagenomics and culture.</title>
        <authorList>
            <person name="Gilroy R."/>
            <person name="Ravi A."/>
            <person name="Getino M."/>
            <person name="Pursley I."/>
            <person name="Horton D.L."/>
            <person name="Alikhan N.F."/>
            <person name="Baker D."/>
            <person name="Gharbi K."/>
            <person name="Hall N."/>
            <person name="Watson M."/>
            <person name="Adriaenssens E.M."/>
            <person name="Foster-Nyarko E."/>
            <person name="Jarju S."/>
            <person name="Secka A."/>
            <person name="Antonio M."/>
            <person name="Oren A."/>
            <person name="Chaudhuri R.R."/>
            <person name="La Ragione R."/>
            <person name="Hildebrand F."/>
            <person name="Pallen M.J."/>
        </authorList>
    </citation>
    <scope>NUCLEOTIDE SEQUENCE</scope>
    <source>
        <strain evidence="16">517</strain>
    </source>
</reference>
<evidence type="ECO:0000256" key="5">
    <source>
        <dbReference type="ARBA" id="ARBA00022490"/>
    </source>
</evidence>
<dbReference type="CDD" id="cd00775">
    <property type="entry name" value="LysRS_core"/>
    <property type="match status" value="1"/>
</dbReference>
<dbReference type="EC" id="6.1.1.6" evidence="4 14"/>
<evidence type="ECO:0000256" key="11">
    <source>
        <dbReference type="ARBA" id="ARBA00022917"/>
    </source>
</evidence>
<keyword evidence="12" id="KW-0030">Aminoacyl-tRNA synthetase</keyword>
<dbReference type="Gene3D" id="2.40.50.140">
    <property type="entry name" value="Nucleic acid-binding proteins"/>
    <property type="match status" value="1"/>
</dbReference>
<dbReference type="SUPFAM" id="SSF50249">
    <property type="entry name" value="Nucleic acid-binding proteins"/>
    <property type="match status" value="1"/>
</dbReference>
<evidence type="ECO:0000256" key="13">
    <source>
        <dbReference type="ARBA" id="ARBA00048573"/>
    </source>
</evidence>
<dbReference type="InterPro" id="IPR044136">
    <property type="entry name" value="Lys-tRNA-ligase_II_N"/>
</dbReference>
<dbReference type="Pfam" id="PF00152">
    <property type="entry name" value="tRNA-synt_2"/>
    <property type="match status" value="1"/>
</dbReference>
<evidence type="ECO:0000313" key="16">
    <source>
        <dbReference type="EMBL" id="MBO8423563.1"/>
    </source>
</evidence>
<organism evidence="16 17">
    <name type="scientific">Candidatus Stercoripulliclostridium pullicola</name>
    <dbReference type="NCBI Taxonomy" id="2840953"/>
    <lineage>
        <taxon>Bacteria</taxon>
        <taxon>Bacillati</taxon>
        <taxon>Bacillota</taxon>
        <taxon>Clostridia</taxon>
        <taxon>Eubacteriales</taxon>
        <taxon>Candidatus Stercoripulliclostridium</taxon>
    </lineage>
</organism>
<dbReference type="GO" id="GO:0046872">
    <property type="term" value="F:metal ion binding"/>
    <property type="evidence" value="ECO:0007669"/>
    <property type="project" value="UniProtKB-KW"/>
</dbReference>
<dbReference type="InterPro" id="IPR012340">
    <property type="entry name" value="NA-bd_OB-fold"/>
</dbReference>
<dbReference type="InterPro" id="IPR018149">
    <property type="entry name" value="Lys-tRNA-synth_II_C"/>
</dbReference>
<dbReference type="AlphaFoldDB" id="A0A940DH64"/>
<dbReference type="NCBIfam" id="TIGR00499">
    <property type="entry name" value="lysS_bact"/>
    <property type="match status" value="1"/>
</dbReference>
<dbReference type="GO" id="GO:0004824">
    <property type="term" value="F:lysine-tRNA ligase activity"/>
    <property type="evidence" value="ECO:0007669"/>
    <property type="project" value="UniProtKB-EC"/>
</dbReference>
<comment type="subunit">
    <text evidence="3">Homodimer.</text>
</comment>
<dbReference type="SUPFAM" id="SSF55681">
    <property type="entry name" value="Class II aaRS and biotin synthetases"/>
    <property type="match status" value="1"/>
</dbReference>
<keyword evidence="7 14" id="KW-0479">Metal-binding</keyword>
<evidence type="ECO:0000256" key="1">
    <source>
        <dbReference type="ARBA" id="ARBA00004496"/>
    </source>
</evidence>
<sequence>AAYEEKEVSLAGRLMSKRVMGKAAFAHIQDGTGLIQLYFRIDALGAEAYEAFKKVDIGDIIGVKGTVFTTHKGEISVKASEYILLAKSLRPLPEKYHGLKDQEIRYRKRYLDLIVNPEVKDVFVKRSRIITAIRTYLNEKGYVEVETPVLNTILGGANARPFITHHNTLDIDMYLRIAPELYLKRLIVGGFLKVYEMGRLFRNEGMDTKHNPEFTTIELYEAYADYNDMMDLTEELYKYCAREVLGTTTLTYQGETIELGGAWRRVSMVDIVKEVTGIDFGEGYDAAKAREEAKKLGIEIAENDSWGNALYKVFDEAVEQSLVQPTFVIDYPVEVSPLAKRKKSDPRLTERFEFFITAREMGNAFSELNDPIDQRARFEDQVRKREKGDDEAQMMDEDYVNALEYGLPPTGGLGIGIDRMIMLFTDSASIRDVLLFPTMKPVKA</sequence>
<dbReference type="GO" id="GO:0016740">
    <property type="term" value="F:transferase activity"/>
    <property type="evidence" value="ECO:0007669"/>
    <property type="project" value="UniProtKB-ARBA"/>
</dbReference>
<evidence type="ECO:0000256" key="2">
    <source>
        <dbReference type="ARBA" id="ARBA00008226"/>
    </source>
</evidence>
<dbReference type="InterPro" id="IPR004365">
    <property type="entry name" value="NA-bd_OB_tRNA"/>
</dbReference>
<keyword evidence="9" id="KW-0067">ATP-binding</keyword>
<keyword evidence="5" id="KW-0963">Cytoplasm</keyword>
<evidence type="ECO:0000256" key="6">
    <source>
        <dbReference type="ARBA" id="ARBA00022598"/>
    </source>
</evidence>
<dbReference type="HAMAP" id="MF_00252">
    <property type="entry name" value="Lys_tRNA_synth_class2"/>
    <property type="match status" value="1"/>
</dbReference>
<protein>
    <recommendedName>
        <fullName evidence="4 14">Lysine--tRNA ligase</fullName>
        <ecNumber evidence="4 14">6.1.1.6</ecNumber>
    </recommendedName>
</protein>
<comment type="catalytic activity">
    <reaction evidence="13 14">
        <text>tRNA(Lys) + L-lysine + ATP = L-lysyl-tRNA(Lys) + AMP + diphosphate</text>
        <dbReference type="Rhea" id="RHEA:20792"/>
        <dbReference type="Rhea" id="RHEA-COMP:9696"/>
        <dbReference type="Rhea" id="RHEA-COMP:9697"/>
        <dbReference type="ChEBI" id="CHEBI:30616"/>
        <dbReference type="ChEBI" id="CHEBI:32551"/>
        <dbReference type="ChEBI" id="CHEBI:33019"/>
        <dbReference type="ChEBI" id="CHEBI:78442"/>
        <dbReference type="ChEBI" id="CHEBI:78529"/>
        <dbReference type="ChEBI" id="CHEBI:456215"/>
        <dbReference type="EC" id="6.1.1.6"/>
    </reaction>
</comment>
<dbReference type="Proteomes" id="UP000727857">
    <property type="component" value="Unassembled WGS sequence"/>
</dbReference>
<name>A0A940DH64_9FIRM</name>
<keyword evidence="6 16" id="KW-0436">Ligase</keyword>
<dbReference type="CDD" id="cd04322">
    <property type="entry name" value="LysRS_N"/>
    <property type="match status" value="1"/>
</dbReference>
<dbReference type="NCBIfam" id="NF001756">
    <property type="entry name" value="PRK00484.1"/>
    <property type="match status" value="1"/>
</dbReference>
<comment type="cofactor">
    <cofactor evidence="14">
        <name>Mg(2+)</name>
        <dbReference type="ChEBI" id="CHEBI:18420"/>
    </cofactor>
    <text evidence="14">Binds 3 Mg(2+) ions per subunit.</text>
</comment>
<dbReference type="GO" id="GO:0005829">
    <property type="term" value="C:cytosol"/>
    <property type="evidence" value="ECO:0007669"/>
    <property type="project" value="TreeGrafter"/>
</dbReference>
<evidence type="ECO:0000256" key="7">
    <source>
        <dbReference type="ARBA" id="ARBA00022723"/>
    </source>
</evidence>
<dbReference type="InterPro" id="IPR006195">
    <property type="entry name" value="aa-tRNA-synth_II"/>
</dbReference>
<dbReference type="GO" id="GO:0006430">
    <property type="term" value="P:lysyl-tRNA aminoacylation"/>
    <property type="evidence" value="ECO:0007669"/>
    <property type="project" value="InterPro"/>
</dbReference>
<evidence type="ECO:0000256" key="4">
    <source>
        <dbReference type="ARBA" id="ARBA00013166"/>
    </source>
</evidence>
<gene>
    <name evidence="16" type="primary">lysS</name>
    <name evidence="16" type="ORF">IAB16_00875</name>
</gene>
<comment type="similarity">
    <text evidence="2">Belongs to the class-II aminoacyl-tRNA synthetase family.</text>
</comment>
<dbReference type="PANTHER" id="PTHR42918:SF15">
    <property type="entry name" value="LYSINE--TRNA LIGASE, CHLOROPLASTIC_MITOCHONDRIAL"/>
    <property type="match status" value="1"/>
</dbReference>
<keyword evidence="10 14" id="KW-0460">Magnesium</keyword>
<dbReference type="Gene3D" id="3.30.930.10">
    <property type="entry name" value="Bira Bifunctional Protein, Domain 2"/>
    <property type="match status" value="1"/>
</dbReference>
<dbReference type="Pfam" id="PF01336">
    <property type="entry name" value="tRNA_anti-codon"/>
    <property type="match status" value="1"/>
</dbReference>
<dbReference type="PRINTS" id="PR00982">
    <property type="entry name" value="TRNASYNTHLYS"/>
</dbReference>
<evidence type="ECO:0000256" key="12">
    <source>
        <dbReference type="ARBA" id="ARBA00023146"/>
    </source>
</evidence>
<dbReference type="PROSITE" id="PS50862">
    <property type="entry name" value="AA_TRNA_LIGASE_II"/>
    <property type="match status" value="1"/>
</dbReference>
<dbReference type="InterPro" id="IPR002313">
    <property type="entry name" value="Lys-tRNA-ligase_II"/>
</dbReference>
<dbReference type="EMBL" id="JADINF010000023">
    <property type="protein sequence ID" value="MBO8423563.1"/>
    <property type="molecule type" value="Genomic_DNA"/>
</dbReference>
<evidence type="ECO:0000256" key="8">
    <source>
        <dbReference type="ARBA" id="ARBA00022741"/>
    </source>
</evidence>
<dbReference type="InterPro" id="IPR004364">
    <property type="entry name" value="Aa-tRNA-synt_II"/>
</dbReference>
<dbReference type="GO" id="GO:0000049">
    <property type="term" value="F:tRNA binding"/>
    <property type="evidence" value="ECO:0007669"/>
    <property type="project" value="TreeGrafter"/>
</dbReference>
<comment type="caution">
    <text evidence="16">The sequence shown here is derived from an EMBL/GenBank/DDBJ whole genome shotgun (WGS) entry which is preliminary data.</text>
</comment>
<dbReference type="GO" id="GO:0005524">
    <property type="term" value="F:ATP binding"/>
    <property type="evidence" value="ECO:0007669"/>
    <property type="project" value="UniProtKB-KW"/>
</dbReference>
<evidence type="ECO:0000256" key="3">
    <source>
        <dbReference type="ARBA" id="ARBA00011738"/>
    </source>
</evidence>
<dbReference type="GO" id="GO:0140096">
    <property type="term" value="F:catalytic activity, acting on a protein"/>
    <property type="evidence" value="ECO:0007669"/>
    <property type="project" value="UniProtKB-ARBA"/>
</dbReference>